<dbReference type="EMBL" id="SMAK01000003">
    <property type="protein sequence ID" value="TCT11868.1"/>
    <property type="molecule type" value="Genomic_DNA"/>
</dbReference>
<protein>
    <submittedName>
        <fullName evidence="1">Gamma-glutamyltranspeptidase/glutathione hydrolase</fullName>
    </submittedName>
</protein>
<dbReference type="PANTHER" id="PTHR43881">
    <property type="entry name" value="GAMMA-GLUTAMYLTRANSPEPTIDASE (AFU_ORTHOLOGUE AFUA_4G13580)"/>
    <property type="match status" value="1"/>
</dbReference>
<proteinExistence type="predicted"/>
<sequence length="530" mass="55077">MARDFQAPGRSAVYATRGMVACSHPLAAAAALAVLQGGGNAVDAAITASAVLTLAEPHMTSAGGDCFAIVALPDGSRYGLNGSGRSAAALTPDYVRAQGLSEIDEDHGTSVTAPGAVAAWSQLLERFGSIGLDRALAPAIDLAESGVPVAPRVARDWAGEVGRLVRDPGGRRHYLTAAGDAPAVGDVVRFPALARTYRRIAEAGRDGFYTGAVAEDICAAVARRGGCLTPDDLAATEATWVDPMLSPYRGLSVGELPPNGQGITALILIGILERLGLAGLDPLGAQRLHLEIEAARLAYACRDRFVSDPATADLPAAALIEPAFLDRLAARIDPRRRMVETGPIDPREKTDTVYLCIVDADGMAVSFINSVFDYFGSAIVAPDSGVVLQNRGSGFVLTPGHPNEVGPRKRPLHTLIPGLLVENGLTRGVFGVMGGQYQACGHAHLVSNLIDYGMDPQAAIDLPRAFFEGDATVLETGVAEATAAELVALGHQVRRADSPLGGGQAILIDRRRGVLIAGSDPRKDGCAIGL</sequence>
<dbReference type="RefSeq" id="WP_132805767.1">
    <property type="nucleotide sequence ID" value="NZ_SMAK01000003.1"/>
</dbReference>
<evidence type="ECO:0000313" key="2">
    <source>
        <dbReference type="Proteomes" id="UP000295678"/>
    </source>
</evidence>
<dbReference type="Gene3D" id="3.60.20.40">
    <property type="match status" value="1"/>
</dbReference>
<dbReference type="Pfam" id="PF01019">
    <property type="entry name" value="G_glu_transpept"/>
    <property type="match status" value="1"/>
</dbReference>
<dbReference type="PRINTS" id="PR01210">
    <property type="entry name" value="GGTRANSPTASE"/>
</dbReference>
<comment type="caution">
    <text evidence="1">The sequence shown here is derived from an EMBL/GenBank/DDBJ whole genome shotgun (WGS) entry which is preliminary data.</text>
</comment>
<dbReference type="SUPFAM" id="SSF56235">
    <property type="entry name" value="N-terminal nucleophile aminohydrolases (Ntn hydrolases)"/>
    <property type="match status" value="1"/>
</dbReference>
<dbReference type="InterPro" id="IPR043138">
    <property type="entry name" value="GGT_lsub"/>
</dbReference>
<keyword evidence="2" id="KW-1185">Reference proteome</keyword>
<reference evidence="1 2" key="1">
    <citation type="submission" date="2019-03" db="EMBL/GenBank/DDBJ databases">
        <title>Genomic Encyclopedia of Type Strains, Phase IV (KMG-IV): sequencing the most valuable type-strain genomes for metagenomic binning, comparative biology and taxonomic classification.</title>
        <authorList>
            <person name="Goeker M."/>
        </authorList>
    </citation>
    <scope>NUCLEOTIDE SEQUENCE [LARGE SCALE GENOMIC DNA]</scope>
    <source>
        <strain evidence="1 2">DSM 19345</strain>
    </source>
</reference>
<organism evidence="1 2">
    <name type="scientific">Tepidamorphus gemmatus</name>
    <dbReference type="NCBI Taxonomy" id="747076"/>
    <lineage>
        <taxon>Bacteria</taxon>
        <taxon>Pseudomonadati</taxon>
        <taxon>Pseudomonadota</taxon>
        <taxon>Alphaproteobacteria</taxon>
        <taxon>Hyphomicrobiales</taxon>
        <taxon>Tepidamorphaceae</taxon>
        <taxon>Tepidamorphus</taxon>
    </lineage>
</organism>
<dbReference type="Gene3D" id="1.10.246.130">
    <property type="match status" value="1"/>
</dbReference>
<dbReference type="InterPro" id="IPR043137">
    <property type="entry name" value="GGT_ssub_C"/>
</dbReference>
<evidence type="ECO:0000313" key="1">
    <source>
        <dbReference type="EMBL" id="TCT11868.1"/>
    </source>
</evidence>
<accession>A0A4V2UZM8</accession>
<dbReference type="AlphaFoldDB" id="A0A4V2UZM8"/>
<dbReference type="Proteomes" id="UP000295678">
    <property type="component" value="Unassembled WGS sequence"/>
</dbReference>
<dbReference type="OrthoDB" id="9781342at2"/>
<gene>
    <name evidence="1" type="ORF">EDC22_103181</name>
</gene>
<dbReference type="GO" id="GO:0016787">
    <property type="term" value="F:hydrolase activity"/>
    <property type="evidence" value="ECO:0007669"/>
    <property type="project" value="UniProtKB-KW"/>
</dbReference>
<dbReference type="InterPro" id="IPR052896">
    <property type="entry name" value="GGT-like_enzyme"/>
</dbReference>
<dbReference type="InterPro" id="IPR029055">
    <property type="entry name" value="Ntn_hydrolases_N"/>
</dbReference>
<dbReference type="PANTHER" id="PTHR43881:SF1">
    <property type="entry name" value="GAMMA-GLUTAMYLTRANSPEPTIDASE (AFU_ORTHOLOGUE AFUA_4G13580)"/>
    <property type="match status" value="1"/>
</dbReference>
<name>A0A4V2UZM8_9HYPH</name>
<keyword evidence="1" id="KW-0378">Hydrolase</keyword>